<comment type="caution">
    <text evidence="6">The sequence shown here is derived from an EMBL/GenBank/DDBJ whole genome shotgun (WGS) entry which is preliminary data.</text>
</comment>
<proteinExistence type="inferred from homology"/>
<dbReference type="OMA" id="KEGCAHI"/>
<gene>
    <name evidence="6" type="ORF">A0H81_12557</name>
</gene>
<keyword evidence="7" id="KW-1185">Reference proteome</keyword>
<feature type="region of interest" description="Disordered" evidence="5">
    <location>
        <begin position="73"/>
        <end position="96"/>
    </location>
</feature>
<dbReference type="AlphaFoldDB" id="A0A1C7LR27"/>
<accession>A0A1C7LR27</accession>
<dbReference type="STRING" id="5627.A0A1C7LR27"/>
<feature type="compositionally biased region" description="Polar residues" evidence="5">
    <location>
        <begin position="299"/>
        <end position="321"/>
    </location>
</feature>
<dbReference type="PANTHER" id="PTHR45848:SF4">
    <property type="entry name" value="DUAL SPECIFICITY PROTEIN PHOSPHATASE 12"/>
    <property type="match status" value="1"/>
</dbReference>
<dbReference type="OrthoDB" id="2017893at2759"/>
<dbReference type="GO" id="GO:0005634">
    <property type="term" value="C:nucleus"/>
    <property type="evidence" value="ECO:0007669"/>
    <property type="project" value="TreeGrafter"/>
</dbReference>
<evidence type="ECO:0000313" key="6">
    <source>
        <dbReference type="EMBL" id="OBZ67295.1"/>
    </source>
</evidence>
<sequence length="413" mass="44438">MYSQDLNANAALEVIKKSRPNVQPNDGFLEQLEVFHNASFKVSRRDKATRMFYLERVVQDVLNGDGSVETDMFAKFPRTPSDSTPATPNGPRRRIRCKMCRQELATREHMLDHGQLGPATPASASAFSPAASRRPSMHDSKSLSPLNTISPPTSRRPSSSRPLGPMSPLSPSSTFTTISRRPSQQEPSSRPRLGSNSDNRPLKSSLLALDGAGQLGQDLSDLLSLSESALEGGDSTDEEPQQIIETERLPPRAVAGQQSGIPPVVARRLSSSSGVLAHPSDIAAQLSSHPKLAALRLPSTGSGITPLSPGASATSPTRSGPQSPPILARKAPSFVPISPPILANPKCSGYFVEPMKWMEPFLEEGQMSGKILCPNKKCGVKLGNYDWAGVCCSCKEWVVPGFCIHRSKVDEVV</sequence>
<evidence type="ECO:0000256" key="4">
    <source>
        <dbReference type="ARBA" id="ARBA00022912"/>
    </source>
</evidence>
<organism evidence="6 7">
    <name type="scientific">Grifola frondosa</name>
    <name type="common">Maitake</name>
    <name type="synonym">Polyporus frondosus</name>
    <dbReference type="NCBI Taxonomy" id="5627"/>
    <lineage>
        <taxon>Eukaryota</taxon>
        <taxon>Fungi</taxon>
        <taxon>Dikarya</taxon>
        <taxon>Basidiomycota</taxon>
        <taxon>Agaricomycotina</taxon>
        <taxon>Agaricomycetes</taxon>
        <taxon>Polyporales</taxon>
        <taxon>Grifolaceae</taxon>
        <taxon>Grifola</taxon>
    </lineage>
</organism>
<dbReference type="Proteomes" id="UP000092993">
    <property type="component" value="Unassembled WGS sequence"/>
</dbReference>
<feature type="region of interest" description="Disordered" evidence="5">
    <location>
        <begin position="113"/>
        <end position="203"/>
    </location>
</feature>
<evidence type="ECO:0000256" key="2">
    <source>
        <dbReference type="ARBA" id="ARBA00013064"/>
    </source>
</evidence>
<feature type="compositionally biased region" description="Low complexity" evidence="5">
    <location>
        <begin position="150"/>
        <end position="192"/>
    </location>
</feature>
<dbReference type="GO" id="GO:0008138">
    <property type="term" value="F:protein tyrosine/serine/threonine phosphatase activity"/>
    <property type="evidence" value="ECO:0007669"/>
    <property type="project" value="TreeGrafter"/>
</dbReference>
<dbReference type="Gene3D" id="3.90.190.10">
    <property type="entry name" value="Protein tyrosine phosphatase superfamily"/>
    <property type="match status" value="1"/>
</dbReference>
<dbReference type="EC" id="3.1.3.48" evidence="2"/>
<evidence type="ECO:0000256" key="5">
    <source>
        <dbReference type="SAM" id="MobiDB-lite"/>
    </source>
</evidence>
<evidence type="ECO:0000313" key="7">
    <source>
        <dbReference type="Proteomes" id="UP000092993"/>
    </source>
</evidence>
<dbReference type="InterPro" id="IPR029021">
    <property type="entry name" value="Prot-tyrosine_phosphatase-like"/>
</dbReference>
<reference evidence="6 7" key="1">
    <citation type="submission" date="2016-03" db="EMBL/GenBank/DDBJ databases">
        <title>Whole genome sequencing of Grifola frondosa 9006-11.</title>
        <authorList>
            <person name="Min B."/>
            <person name="Park H."/>
            <person name="Kim J.-G."/>
            <person name="Cho H."/>
            <person name="Oh Y.-L."/>
            <person name="Kong W.-S."/>
            <person name="Choi I.-G."/>
        </authorList>
    </citation>
    <scope>NUCLEOTIDE SEQUENCE [LARGE SCALE GENOMIC DNA]</scope>
    <source>
        <strain evidence="6 7">9006-11</strain>
    </source>
</reference>
<name>A0A1C7LR27_GRIFR</name>
<comment type="similarity">
    <text evidence="1">Belongs to the protein-tyrosine phosphatase family. Non-receptor class dual specificity subfamily.</text>
</comment>
<feature type="region of interest" description="Disordered" evidence="5">
    <location>
        <begin position="297"/>
        <end position="329"/>
    </location>
</feature>
<dbReference type="EMBL" id="LUGG01000024">
    <property type="protein sequence ID" value="OBZ67295.1"/>
    <property type="molecule type" value="Genomic_DNA"/>
</dbReference>
<keyword evidence="3" id="KW-0378">Hydrolase</keyword>
<feature type="compositionally biased region" description="Low complexity" evidence="5">
    <location>
        <begin position="118"/>
        <end position="134"/>
    </location>
</feature>
<dbReference type="GO" id="GO:0004725">
    <property type="term" value="F:protein tyrosine phosphatase activity"/>
    <property type="evidence" value="ECO:0007669"/>
    <property type="project" value="UniProtKB-EC"/>
</dbReference>
<evidence type="ECO:0000256" key="1">
    <source>
        <dbReference type="ARBA" id="ARBA00008601"/>
    </source>
</evidence>
<keyword evidence="4" id="KW-0904">Protein phosphatase</keyword>
<protein>
    <recommendedName>
        <fullName evidence="2">protein-tyrosine-phosphatase</fullName>
        <ecNumber evidence="2">3.1.3.48</ecNumber>
    </recommendedName>
</protein>
<evidence type="ECO:0000256" key="3">
    <source>
        <dbReference type="ARBA" id="ARBA00022801"/>
    </source>
</evidence>
<dbReference type="PANTHER" id="PTHR45848">
    <property type="entry name" value="DUAL SPECIFICITY PROTEIN PHOSPHATASE 12 FAMILY MEMBER"/>
    <property type="match status" value="1"/>
</dbReference>